<keyword evidence="3" id="KW-1185">Reference proteome</keyword>
<proteinExistence type="predicted"/>
<protein>
    <submittedName>
        <fullName evidence="2">DUF1983 domain-containing protein</fullName>
    </submittedName>
</protein>
<dbReference type="GO" id="GO:0005576">
    <property type="term" value="C:extracellular region"/>
    <property type="evidence" value="ECO:0007669"/>
    <property type="project" value="InterPro"/>
</dbReference>
<dbReference type="Pfam" id="PF24801">
    <property type="entry name" value="FNIII-A_GpJ"/>
    <property type="match status" value="1"/>
</dbReference>
<dbReference type="PANTHER" id="PTHR36251:SF2">
    <property type="entry name" value="GIFSY-2 PROPHAGE HOST SPECIFICITY PROTEIN J, PHAGE LAMBDA"/>
    <property type="match status" value="1"/>
</dbReference>
<dbReference type="RefSeq" id="WP_166698121.1">
    <property type="nucleotide sequence ID" value="NZ_JAAQTL010000001.1"/>
</dbReference>
<dbReference type="GO" id="GO:0005975">
    <property type="term" value="P:carbohydrate metabolic process"/>
    <property type="evidence" value="ECO:0007669"/>
    <property type="project" value="InterPro"/>
</dbReference>
<dbReference type="Pfam" id="PF13550">
    <property type="entry name" value="Phage-tail_3"/>
    <property type="match status" value="1"/>
</dbReference>
<dbReference type="InterPro" id="IPR053171">
    <property type="entry name" value="Viral_Tip_Attach_Protein"/>
</dbReference>
<dbReference type="SUPFAM" id="SSF49265">
    <property type="entry name" value="Fibronectin type III"/>
    <property type="match status" value="1"/>
</dbReference>
<reference evidence="2 3" key="1">
    <citation type="journal article" date="2006" name="Int. J. Syst. Evol. Microbiol.">
        <title>Dyella yeojuensis sp. nov., isolated from greenhouse soil in Korea.</title>
        <authorList>
            <person name="Kim B.Y."/>
            <person name="Weon H.Y."/>
            <person name="Lee K.H."/>
            <person name="Seok S.J."/>
            <person name="Kwon S.W."/>
            <person name="Go S.J."/>
            <person name="Stackebrandt E."/>
        </authorList>
    </citation>
    <scope>NUCLEOTIDE SEQUENCE [LARGE SCALE GENOMIC DNA]</scope>
    <source>
        <strain evidence="2 3">DSM 17673</strain>
    </source>
</reference>
<dbReference type="PANTHER" id="PTHR36251">
    <property type="entry name" value="FELS-1 PROPHAGE HOST SPECIFICITY PROTEIN-RELATED"/>
    <property type="match status" value="1"/>
</dbReference>
<dbReference type="GO" id="GO:0030246">
    <property type="term" value="F:carbohydrate binding"/>
    <property type="evidence" value="ECO:0007669"/>
    <property type="project" value="InterPro"/>
</dbReference>
<dbReference type="Proteomes" id="UP000518878">
    <property type="component" value="Unassembled WGS sequence"/>
</dbReference>
<dbReference type="InterPro" id="IPR055385">
    <property type="entry name" value="GpJ_HDII-ins2"/>
</dbReference>
<dbReference type="InterPro" id="IPR015406">
    <property type="entry name" value="GpJ_CSF"/>
</dbReference>
<dbReference type="Pfam" id="PF02839">
    <property type="entry name" value="CBM_5_12"/>
    <property type="match status" value="1"/>
</dbReference>
<dbReference type="Gene3D" id="2.10.10.20">
    <property type="entry name" value="Carbohydrate-binding module superfamily 5/12"/>
    <property type="match status" value="1"/>
</dbReference>
<organism evidence="2 3">
    <name type="scientific">Luteibacter yeojuensis</name>
    <dbReference type="NCBI Taxonomy" id="345309"/>
    <lineage>
        <taxon>Bacteria</taxon>
        <taxon>Pseudomonadati</taxon>
        <taxon>Pseudomonadota</taxon>
        <taxon>Gammaproteobacteria</taxon>
        <taxon>Lysobacterales</taxon>
        <taxon>Rhodanobacteraceae</taxon>
        <taxon>Luteibacter</taxon>
    </lineage>
</organism>
<dbReference type="SMART" id="SM00495">
    <property type="entry name" value="ChtBD3"/>
    <property type="match status" value="1"/>
</dbReference>
<dbReference type="InterPro" id="IPR003610">
    <property type="entry name" value="CBM5/12"/>
</dbReference>
<sequence>MGNELRIIGAKGGGGGHTPVEAPNTLRSISSFHIVDLISEGEIAGLVNGMQSVYLDGTALANADGTLNFYGVSVQVRPGTQDQDYIPGYGGVESDTAVATELKSGTPWIHELTDTDLSAVRITLQVDALQKSNTSNGDINGYTIQYAIDVSTDGGAYNTVLNTAFSGKCTGPYQRSHRIDLPAATEGWNVRVRRITPNANSATVSDTTRIVSITEIIDVKLRYPNSALVAISGDASQFNNIPSRAYEIFGRKIKIPSNYNPQTRSYTGVWDGSFQTEWTNNPAWVLYDMVTQDRFGLGDLIDASMVDKWELYRIAQYCDQMVPDGKGGQEPRFTCNTYLQSQADAYKLLGDLASIFRGVSYWMGGSIVSVADMPQDPIFTYTDTNVIDGKFTYQSSPRKTRYTTALVTWNDPDNAYGQAVEYVEDRDGLARYGLQQIEMVAFGCTSQGQAHRAGQWALVSSQLETDSVSFAVGLDGLLGAIPGRIIRVQDSARAGARQGGRIGSATSSSVTVDVLPDEVQVGDSLTVHTPAGVAETHTINAIDTVARRLSISGSFTATPVAQSVWAVESTTLVTQHFRVLSVSEDSTDDEIRFTISAIQHNPSKFAHIDDGAAIQIPPISKLPTGPQVPPTNVRVGSHVVIEQGIANNVMTIEWDKAEGAANYKVEWQKDEGQWIQAGTTPLTSTDVHGIYTGIYTARVTAFNNGNTPSLATLSDPTPLLGKTGSPPLLASLTTESLIFGIGIHWTFPDGVSDTQRTEIWASTTTVRPDADDTIAYHMGDFAYPGDSTELHGLVAGTSLFFWGRMVDKAGNIGPWYPETGAVNGQSSSDAGPILEYLTGQITKSQLGQELQEAIDSIDGLQSFIEPPAAWANDVAYSTGAFVSHNGQLWLALEDVAAGGAEPGTDPEVWRDVGAVTQTAAGLALQMSQVNLTVEELDGQVQATAEKTDSVYAQLNPKKIGVDTEGTIGGENDLPVTAGYFSQTLAQVNDNQALGKRLTTVQAQFGSQLAGVTTQIDTLADDQQALASQVTTVQATAGEAQASAQLAFQTAANVDGKVSSAIIGKVGVTTDGKYYSAGFAVGIDNSGGTVQSQFLVTADTFAILPTTAGGTAVAPFVIQGGQTFISQALIGTGWITNAMIGNTIQSTAVDVNGNPLWSLNKTTGLVMRGSSAAGRTEIDGNGGRTYDSSGTLRVRWGIW</sequence>
<evidence type="ECO:0000313" key="3">
    <source>
        <dbReference type="Proteomes" id="UP000518878"/>
    </source>
</evidence>
<evidence type="ECO:0000259" key="1">
    <source>
        <dbReference type="SMART" id="SM00495"/>
    </source>
</evidence>
<name>A0A7X5QS48_9GAMM</name>
<dbReference type="InterPro" id="IPR013783">
    <property type="entry name" value="Ig-like_fold"/>
</dbReference>
<dbReference type="Gene3D" id="2.60.40.10">
    <property type="entry name" value="Immunoglobulins"/>
    <property type="match status" value="1"/>
</dbReference>
<dbReference type="InterPro" id="IPR032876">
    <property type="entry name" value="J_dom"/>
</dbReference>
<dbReference type="InterPro" id="IPR036116">
    <property type="entry name" value="FN3_sf"/>
</dbReference>
<dbReference type="Pfam" id="PF09327">
    <property type="entry name" value="Phage_Tail_Tip"/>
    <property type="match status" value="1"/>
</dbReference>
<accession>A0A7X5QS48</accession>
<evidence type="ECO:0000313" key="2">
    <source>
        <dbReference type="EMBL" id="NID14406.1"/>
    </source>
</evidence>
<dbReference type="GO" id="GO:0004553">
    <property type="term" value="F:hydrolase activity, hydrolyzing O-glycosyl compounds"/>
    <property type="evidence" value="ECO:0007669"/>
    <property type="project" value="InterPro"/>
</dbReference>
<feature type="domain" description="Chitin-binding type-3" evidence="1">
    <location>
        <begin position="867"/>
        <end position="912"/>
    </location>
</feature>
<dbReference type="EMBL" id="JAAQTL010000001">
    <property type="protein sequence ID" value="NID14406.1"/>
    <property type="molecule type" value="Genomic_DNA"/>
</dbReference>
<gene>
    <name evidence="2" type="ORF">HBF32_02880</name>
</gene>
<dbReference type="AlphaFoldDB" id="A0A7X5QS48"/>
<comment type="caution">
    <text evidence="2">The sequence shown here is derived from an EMBL/GenBank/DDBJ whole genome shotgun (WGS) entry which is preliminary data.</text>
</comment>